<dbReference type="EMBL" id="QGMI01001399">
    <property type="protein sequence ID" value="TVY33398.1"/>
    <property type="molecule type" value="Genomic_DNA"/>
</dbReference>
<dbReference type="GO" id="GO:0030151">
    <property type="term" value="F:molybdenum ion binding"/>
    <property type="evidence" value="ECO:0007669"/>
    <property type="project" value="InterPro"/>
</dbReference>
<gene>
    <name evidence="3" type="primary">ycbX_1</name>
    <name evidence="3" type="ORF">LOCC1_G008017</name>
</gene>
<name>A0A8H8U4A6_9HELO</name>
<dbReference type="PROSITE" id="PS51340">
    <property type="entry name" value="MOSC"/>
    <property type="match status" value="1"/>
</dbReference>
<proteinExistence type="predicted"/>
<accession>A0A8H8U4A6</accession>
<dbReference type="SUPFAM" id="SSF141673">
    <property type="entry name" value="MOSC N-terminal domain-like"/>
    <property type="match status" value="2"/>
</dbReference>
<feature type="compositionally biased region" description="Polar residues" evidence="1">
    <location>
        <begin position="92"/>
        <end position="104"/>
    </location>
</feature>
<feature type="region of interest" description="Disordered" evidence="1">
    <location>
        <begin position="80"/>
        <end position="109"/>
    </location>
</feature>
<feature type="domain" description="MOSC" evidence="2">
    <location>
        <begin position="183"/>
        <end position="271"/>
    </location>
</feature>
<comment type="caution">
    <text evidence="3">The sequence shown here is derived from an EMBL/GenBank/DDBJ whole genome shotgun (WGS) entry which is preliminary data.</text>
</comment>
<organism evidence="3 4">
    <name type="scientific">Lachnellula occidentalis</name>
    <dbReference type="NCBI Taxonomy" id="215460"/>
    <lineage>
        <taxon>Eukaryota</taxon>
        <taxon>Fungi</taxon>
        <taxon>Dikarya</taxon>
        <taxon>Ascomycota</taxon>
        <taxon>Pezizomycotina</taxon>
        <taxon>Leotiomycetes</taxon>
        <taxon>Helotiales</taxon>
        <taxon>Lachnaceae</taxon>
        <taxon>Lachnellula</taxon>
    </lineage>
</organism>
<dbReference type="InterPro" id="IPR005303">
    <property type="entry name" value="MOCOS_middle"/>
</dbReference>
<dbReference type="OrthoDB" id="17255at2759"/>
<sequence length="271" mass="29582">MFNPFASSSPSPKTITEITQLFIYPIKSCRGIQVTEAFLSKRGLDLDRRWMFVDGSSGKFITIRDISELTLIDTALASTSTSTSATPDNKNDNNITGEQKQSQIQDDDPQEQLLKISIRNTNLSVTIPARPSAQWLTANTTLTRVSIWGHDTDGYAYPDSVNDIFSSFLGKQVKLVYKGPTPRVLRGNGAPEILGRVQDTGFPDVLPVLLASEASLGELNGRLRGKGGSEVGVERFRANVVVRGGEGGMGAWSEDCWKRVRVVDGDGDEEV</sequence>
<dbReference type="Proteomes" id="UP000443090">
    <property type="component" value="Unassembled WGS sequence"/>
</dbReference>
<evidence type="ECO:0000313" key="4">
    <source>
        <dbReference type="Proteomes" id="UP000443090"/>
    </source>
</evidence>
<dbReference type="InterPro" id="IPR005302">
    <property type="entry name" value="MoCF_Sase_C"/>
</dbReference>
<evidence type="ECO:0000259" key="2">
    <source>
        <dbReference type="PROSITE" id="PS51340"/>
    </source>
</evidence>
<feature type="non-terminal residue" evidence="3">
    <location>
        <position position="271"/>
    </location>
</feature>
<dbReference type="GO" id="GO:0030170">
    <property type="term" value="F:pyridoxal phosphate binding"/>
    <property type="evidence" value="ECO:0007669"/>
    <property type="project" value="InterPro"/>
</dbReference>
<dbReference type="Pfam" id="PF03476">
    <property type="entry name" value="MOSC_N"/>
    <property type="match status" value="1"/>
</dbReference>
<evidence type="ECO:0000313" key="3">
    <source>
        <dbReference type="EMBL" id="TVY33398.1"/>
    </source>
</evidence>
<dbReference type="AlphaFoldDB" id="A0A8H8U4A6"/>
<dbReference type="GO" id="GO:0003824">
    <property type="term" value="F:catalytic activity"/>
    <property type="evidence" value="ECO:0007669"/>
    <property type="project" value="InterPro"/>
</dbReference>
<evidence type="ECO:0000256" key="1">
    <source>
        <dbReference type="SAM" id="MobiDB-lite"/>
    </source>
</evidence>
<keyword evidence="4" id="KW-1185">Reference proteome</keyword>
<dbReference type="Pfam" id="PF03473">
    <property type="entry name" value="MOSC"/>
    <property type="match status" value="1"/>
</dbReference>
<protein>
    <recommendedName>
        <fullName evidence="2">MOSC domain-containing protein</fullName>
    </recommendedName>
</protein>
<reference evidence="3 4" key="1">
    <citation type="submission" date="2018-05" db="EMBL/GenBank/DDBJ databases">
        <title>Genome sequencing and assembly of the regulated plant pathogen Lachnellula willkommii and related sister species for the development of diagnostic species identification markers.</title>
        <authorList>
            <person name="Giroux E."/>
            <person name="Bilodeau G."/>
        </authorList>
    </citation>
    <scope>NUCLEOTIDE SEQUENCE [LARGE SCALE GENOMIC DNA]</scope>
    <source>
        <strain evidence="3 4">CBS 160.35</strain>
    </source>
</reference>